<organism evidence="3 4">
    <name type="scientific">Kibdelosporangium lantanae</name>
    <dbReference type="NCBI Taxonomy" id="1497396"/>
    <lineage>
        <taxon>Bacteria</taxon>
        <taxon>Bacillati</taxon>
        <taxon>Actinomycetota</taxon>
        <taxon>Actinomycetes</taxon>
        <taxon>Pseudonocardiales</taxon>
        <taxon>Pseudonocardiaceae</taxon>
        <taxon>Kibdelosporangium</taxon>
    </lineage>
</organism>
<sequence>MTNTGDADQARWSVGAVAKASGLTVRTLHHYDELGLLTPSARTHSGHRRYTEGDLNRLFVSLGASLDRTENADTVIDGYWYGLAKRSVQFT</sequence>
<dbReference type="InterPro" id="IPR009061">
    <property type="entry name" value="DNA-bd_dom_put_sf"/>
</dbReference>
<protein>
    <submittedName>
        <fullName evidence="3">MerR family transcriptional regulator</fullName>
    </submittedName>
</protein>
<keyword evidence="4" id="KW-1185">Reference proteome</keyword>
<dbReference type="Gene3D" id="1.10.1660.10">
    <property type="match status" value="1"/>
</dbReference>
<dbReference type="PROSITE" id="PS50937">
    <property type="entry name" value="HTH_MERR_2"/>
    <property type="match status" value="1"/>
</dbReference>
<dbReference type="PRINTS" id="PR00040">
    <property type="entry name" value="HTHMERR"/>
</dbReference>
<proteinExistence type="predicted"/>
<dbReference type="PANTHER" id="PTHR30204">
    <property type="entry name" value="REDOX-CYCLING DRUG-SENSING TRANSCRIPTIONAL ACTIVATOR SOXR"/>
    <property type="match status" value="1"/>
</dbReference>
<dbReference type="SUPFAM" id="SSF46955">
    <property type="entry name" value="Putative DNA-binding domain"/>
    <property type="match status" value="1"/>
</dbReference>
<dbReference type="InterPro" id="IPR000551">
    <property type="entry name" value="MerR-type_HTH_dom"/>
</dbReference>
<evidence type="ECO:0000313" key="3">
    <source>
        <dbReference type="EMBL" id="MFD1047756.1"/>
    </source>
</evidence>
<dbReference type="EMBL" id="JBHTIS010001235">
    <property type="protein sequence ID" value="MFD1047756.1"/>
    <property type="molecule type" value="Genomic_DNA"/>
</dbReference>
<reference evidence="4" key="1">
    <citation type="journal article" date="2019" name="Int. J. Syst. Evol. Microbiol.">
        <title>The Global Catalogue of Microorganisms (GCM) 10K type strain sequencing project: providing services to taxonomists for standard genome sequencing and annotation.</title>
        <authorList>
            <consortium name="The Broad Institute Genomics Platform"/>
            <consortium name="The Broad Institute Genome Sequencing Center for Infectious Disease"/>
            <person name="Wu L."/>
            <person name="Ma J."/>
        </authorList>
    </citation>
    <scope>NUCLEOTIDE SEQUENCE [LARGE SCALE GENOMIC DNA]</scope>
    <source>
        <strain evidence="4">JCM 31486</strain>
    </source>
</reference>
<dbReference type="CDD" id="cd01106">
    <property type="entry name" value="HTH_TipAL-Mta"/>
    <property type="match status" value="1"/>
</dbReference>
<keyword evidence="1" id="KW-0238">DNA-binding</keyword>
<evidence type="ECO:0000313" key="4">
    <source>
        <dbReference type="Proteomes" id="UP001597045"/>
    </source>
</evidence>
<dbReference type="SMART" id="SM00422">
    <property type="entry name" value="HTH_MERR"/>
    <property type="match status" value="1"/>
</dbReference>
<evidence type="ECO:0000259" key="2">
    <source>
        <dbReference type="PROSITE" id="PS50937"/>
    </source>
</evidence>
<gene>
    <name evidence="3" type="ORF">ACFQ1S_20555</name>
</gene>
<dbReference type="Proteomes" id="UP001597045">
    <property type="component" value="Unassembled WGS sequence"/>
</dbReference>
<evidence type="ECO:0000256" key="1">
    <source>
        <dbReference type="ARBA" id="ARBA00023125"/>
    </source>
</evidence>
<accession>A0ABW3MBU8</accession>
<comment type="caution">
    <text evidence="3">The sequence shown here is derived from an EMBL/GenBank/DDBJ whole genome shotgun (WGS) entry which is preliminary data.</text>
</comment>
<dbReference type="PANTHER" id="PTHR30204:SF90">
    <property type="entry name" value="HTH-TYPE TRANSCRIPTIONAL ACTIVATOR MTA"/>
    <property type="match status" value="1"/>
</dbReference>
<dbReference type="Pfam" id="PF00376">
    <property type="entry name" value="MerR"/>
    <property type="match status" value="1"/>
</dbReference>
<dbReference type="InterPro" id="IPR047057">
    <property type="entry name" value="MerR_fam"/>
</dbReference>
<feature type="domain" description="HTH merR-type" evidence="2">
    <location>
        <begin position="11"/>
        <end position="58"/>
    </location>
</feature>
<dbReference type="PROSITE" id="PS00552">
    <property type="entry name" value="HTH_MERR_1"/>
    <property type="match status" value="1"/>
</dbReference>
<name>A0ABW3MBU8_9PSEU</name>